<accession>A0A1H9WM07</accession>
<gene>
    <name evidence="1" type="ORF">SAMN05216195_11230</name>
</gene>
<evidence type="ECO:0000313" key="2">
    <source>
        <dbReference type="Proteomes" id="UP000199028"/>
    </source>
</evidence>
<dbReference type="RefSeq" id="WP_090069233.1">
    <property type="nucleotide sequence ID" value="NZ_FOFT01000012.1"/>
</dbReference>
<dbReference type="EMBL" id="FOFT01000012">
    <property type="protein sequence ID" value="SES34789.1"/>
    <property type="molecule type" value="Genomic_DNA"/>
</dbReference>
<name>A0A1H9WM07_9PSEU</name>
<protein>
    <submittedName>
        <fullName evidence="1">Uncharacterized protein</fullName>
    </submittedName>
</protein>
<proteinExistence type="predicted"/>
<dbReference type="OrthoDB" id="4558853at2"/>
<evidence type="ECO:0000313" key="1">
    <source>
        <dbReference type="EMBL" id="SES34789.1"/>
    </source>
</evidence>
<sequence length="75" mass="8296">MALLVYLHKEEETATSVRYRFHTDGGTARRLVLDKQTETILPDDGNADGIFRAAAGKLARAWVTGQTPETLVHQS</sequence>
<dbReference type="AlphaFoldDB" id="A0A1H9WM07"/>
<reference evidence="2" key="1">
    <citation type="submission" date="2016-10" db="EMBL/GenBank/DDBJ databases">
        <authorList>
            <person name="Varghese N."/>
            <person name="Submissions S."/>
        </authorList>
    </citation>
    <scope>NUCLEOTIDE SEQUENCE [LARGE SCALE GENOMIC DNA]</scope>
    <source>
        <strain evidence="2">CGMCC 4.578</strain>
    </source>
</reference>
<dbReference type="Proteomes" id="UP000199028">
    <property type="component" value="Unassembled WGS sequence"/>
</dbReference>
<organism evidence="1 2">
    <name type="scientific">Lentzea flaviverrucosa</name>
    <dbReference type="NCBI Taxonomy" id="200379"/>
    <lineage>
        <taxon>Bacteria</taxon>
        <taxon>Bacillati</taxon>
        <taxon>Actinomycetota</taxon>
        <taxon>Actinomycetes</taxon>
        <taxon>Pseudonocardiales</taxon>
        <taxon>Pseudonocardiaceae</taxon>
        <taxon>Lentzea</taxon>
    </lineage>
</organism>
<keyword evidence="2" id="KW-1185">Reference proteome</keyword>